<gene>
    <name evidence="3" type="ORF">IRJ16_19530</name>
</gene>
<dbReference type="InterPro" id="IPR013783">
    <property type="entry name" value="Ig-like_fold"/>
</dbReference>
<dbReference type="AlphaFoldDB" id="A0A929PYE3"/>
<feature type="chain" id="PRO_5037027153" evidence="1">
    <location>
        <begin position="18"/>
        <end position="239"/>
    </location>
</feature>
<reference evidence="3" key="1">
    <citation type="submission" date="2020-10" db="EMBL/GenBank/DDBJ databases">
        <title>Mucilaginibacter mali sp. nov., isolated from rhizosphere soil of apple orchard.</title>
        <authorList>
            <person name="Lee J.-S."/>
            <person name="Kim H.S."/>
            <person name="Kim J.-S."/>
        </authorList>
    </citation>
    <scope>NUCLEOTIDE SEQUENCE</scope>
    <source>
        <strain evidence="3">KCTC 22746</strain>
    </source>
</reference>
<dbReference type="EMBL" id="JADFFL010000009">
    <property type="protein sequence ID" value="MBE9664084.1"/>
    <property type="molecule type" value="Genomic_DNA"/>
</dbReference>
<dbReference type="PROSITE" id="PS50093">
    <property type="entry name" value="PKD"/>
    <property type="match status" value="1"/>
</dbReference>
<dbReference type="PROSITE" id="PS51257">
    <property type="entry name" value="PROKAR_LIPOPROTEIN"/>
    <property type="match status" value="1"/>
</dbReference>
<dbReference type="SMART" id="SM00089">
    <property type="entry name" value="PKD"/>
    <property type="match status" value="1"/>
</dbReference>
<evidence type="ECO:0000256" key="1">
    <source>
        <dbReference type="SAM" id="SignalP"/>
    </source>
</evidence>
<feature type="domain" description="PKD" evidence="2">
    <location>
        <begin position="62"/>
        <end position="109"/>
    </location>
</feature>
<dbReference type="InterPro" id="IPR022409">
    <property type="entry name" value="PKD/Chitinase_dom"/>
</dbReference>
<dbReference type="CDD" id="cd00146">
    <property type="entry name" value="PKD"/>
    <property type="match status" value="1"/>
</dbReference>
<keyword evidence="4" id="KW-1185">Reference proteome</keyword>
<proteinExistence type="predicted"/>
<dbReference type="SUPFAM" id="SSF49299">
    <property type="entry name" value="PKD domain"/>
    <property type="match status" value="1"/>
</dbReference>
<dbReference type="InterPro" id="IPR035986">
    <property type="entry name" value="PKD_dom_sf"/>
</dbReference>
<keyword evidence="1" id="KW-0732">Signal</keyword>
<dbReference type="InterPro" id="IPR000601">
    <property type="entry name" value="PKD_dom"/>
</dbReference>
<name>A0A929PYE3_9SPHI</name>
<evidence type="ECO:0000313" key="4">
    <source>
        <dbReference type="Proteomes" id="UP000622475"/>
    </source>
</evidence>
<dbReference type="Gene3D" id="2.60.40.10">
    <property type="entry name" value="Immunoglobulins"/>
    <property type="match status" value="1"/>
</dbReference>
<feature type="signal peptide" evidence="1">
    <location>
        <begin position="1"/>
        <end position="17"/>
    </location>
</feature>
<evidence type="ECO:0000259" key="2">
    <source>
        <dbReference type="PROSITE" id="PS50093"/>
    </source>
</evidence>
<organism evidence="3 4">
    <name type="scientific">Mucilaginibacter myungsuensis</name>
    <dbReference type="NCBI Taxonomy" id="649104"/>
    <lineage>
        <taxon>Bacteria</taxon>
        <taxon>Pseudomonadati</taxon>
        <taxon>Bacteroidota</taxon>
        <taxon>Sphingobacteriia</taxon>
        <taxon>Sphingobacteriales</taxon>
        <taxon>Sphingobacteriaceae</taxon>
        <taxon>Mucilaginibacter</taxon>
    </lineage>
</organism>
<dbReference type="RefSeq" id="WP_194113328.1">
    <property type="nucleotide sequence ID" value="NZ_JADFFL010000009.1"/>
</dbReference>
<protein>
    <submittedName>
        <fullName evidence="3">PKD domain-containing protein</fullName>
    </submittedName>
</protein>
<dbReference type="Proteomes" id="UP000622475">
    <property type="component" value="Unassembled WGS sequence"/>
</dbReference>
<sequence>MRKIFKPVFFVVLCAFAMMLFGCSKKSTNAGPAPVADFEYKILTSSLPSEVDFTNASRNADSYVWDFGDNTSSRVANPKHSFAKAGLYSVKLTANGLGGAANVEKQILIGPTKMTITSLSIDSAVEVANPMYFFASVTSEQNSIILGDYYLPPSATKYYPKAAWSYKQTIALHSDMTIKLFYKLPGDSKSYPAGANGTNTFTFKPVELTEKNTNYPARASLINGSGATQNKISMWLTWE</sequence>
<comment type="caution">
    <text evidence="3">The sequence shown here is derived from an EMBL/GenBank/DDBJ whole genome shotgun (WGS) entry which is preliminary data.</text>
</comment>
<dbReference type="Pfam" id="PF18911">
    <property type="entry name" value="PKD_4"/>
    <property type="match status" value="1"/>
</dbReference>
<accession>A0A929PYE3</accession>
<evidence type="ECO:0000313" key="3">
    <source>
        <dbReference type="EMBL" id="MBE9664084.1"/>
    </source>
</evidence>